<evidence type="ECO:0000313" key="7">
    <source>
        <dbReference type="EMBL" id="KHN07176.1"/>
    </source>
</evidence>
<dbReference type="PANTHER" id="PTHR31232:SF43">
    <property type="entry name" value="S-PROTEIN HOMOLOG 29-RELATED"/>
    <property type="match status" value="1"/>
</dbReference>
<keyword evidence="3 6" id="KW-0713">Self-incompatibility</keyword>
<accession>A0A0B2PCX4</accession>
<keyword evidence="9" id="KW-1185">Reference proteome</keyword>
<sequence>MILSMKQVFSLAIFIAFWELSSVVADGGDVTIVRVSNNLKQGLSFTIHCKTNNKDLGTQVVNQNYYERFELHRDNAPGLTFLFCKITWRDASILYVLYQDARDFRRRCTTDCNWEVNNENLLGTNQYTLKPDIIVPWPKN</sequence>
<dbReference type="InterPro" id="IPR010264">
    <property type="entry name" value="Self-incomp_S1"/>
</dbReference>
<evidence type="ECO:0000313" key="9">
    <source>
        <dbReference type="Proteomes" id="UP000289340"/>
    </source>
</evidence>
<keyword evidence="5 6" id="KW-0732">Signal</keyword>
<dbReference type="Proteomes" id="UP000053555">
    <property type="component" value="Unassembled WGS sequence"/>
</dbReference>
<evidence type="ECO:0000256" key="4">
    <source>
        <dbReference type="ARBA" id="ARBA00022525"/>
    </source>
</evidence>
<dbReference type="PANTHER" id="PTHR31232">
    <property type="match status" value="1"/>
</dbReference>
<feature type="chain" id="PRO_5041008075" description="S-protein homolog" evidence="6">
    <location>
        <begin position="26"/>
        <end position="140"/>
    </location>
</feature>
<dbReference type="Proteomes" id="UP000289340">
    <property type="component" value="Chromosome 8"/>
</dbReference>
<evidence type="ECO:0000256" key="6">
    <source>
        <dbReference type="RuleBase" id="RU367044"/>
    </source>
</evidence>
<gene>
    <name evidence="8" type="ORF">D0Y65_022604</name>
    <name evidence="7" type="ORF">glysoja_038038</name>
</gene>
<reference evidence="7" key="1">
    <citation type="submission" date="2014-07" db="EMBL/GenBank/DDBJ databases">
        <title>Identification of a novel salt tolerance gene in wild soybean by whole-genome sequencing.</title>
        <authorList>
            <person name="Lam H.-M."/>
            <person name="Qi X."/>
            <person name="Li M.-W."/>
            <person name="Liu X."/>
            <person name="Xie M."/>
            <person name="Ni M."/>
            <person name="Xu X."/>
        </authorList>
    </citation>
    <scope>NUCLEOTIDE SEQUENCE [LARGE SCALE GENOMIC DNA]</scope>
    <source>
        <tissue evidence="7">Root</tissue>
    </source>
</reference>
<reference evidence="8 9" key="2">
    <citation type="submission" date="2018-09" db="EMBL/GenBank/DDBJ databases">
        <title>A high-quality reference genome of wild soybean provides a powerful tool to mine soybean genomes.</title>
        <authorList>
            <person name="Xie M."/>
            <person name="Chung C.Y.L."/>
            <person name="Li M.-W."/>
            <person name="Wong F.-L."/>
            <person name="Chan T.-F."/>
            <person name="Lam H.-M."/>
        </authorList>
    </citation>
    <scope>NUCLEOTIDE SEQUENCE [LARGE SCALE GENOMIC DNA]</scope>
    <source>
        <strain evidence="9">cv. W05</strain>
        <tissue evidence="8">Hypocotyl of etiolated seedlings</tissue>
    </source>
</reference>
<dbReference type="GO" id="GO:0060320">
    <property type="term" value="P:rejection of self pollen"/>
    <property type="evidence" value="ECO:0007669"/>
    <property type="project" value="UniProtKB-KW"/>
</dbReference>
<feature type="signal peptide" evidence="6">
    <location>
        <begin position="1"/>
        <end position="25"/>
    </location>
</feature>
<name>A0A0B2PCX4_GLYSO</name>
<evidence type="ECO:0000313" key="8">
    <source>
        <dbReference type="EMBL" id="RZC00333.1"/>
    </source>
</evidence>
<protein>
    <recommendedName>
        <fullName evidence="6">S-protein homolog</fullName>
    </recommendedName>
</protein>
<dbReference type="GO" id="GO:0005576">
    <property type="term" value="C:extracellular region"/>
    <property type="evidence" value="ECO:0007669"/>
    <property type="project" value="UniProtKB-SubCell"/>
</dbReference>
<proteinExistence type="inferred from homology"/>
<evidence type="ECO:0000256" key="5">
    <source>
        <dbReference type="ARBA" id="ARBA00022729"/>
    </source>
</evidence>
<evidence type="ECO:0000256" key="3">
    <source>
        <dbReference type="ARBA" id="ARBA00022471"/>
    </source>
</evidence>
<dbReference type="AlphaFoldDB" id="A0A0B2PCX4"/>
<organism evidence="7">
    <name type="scientific">Glycine soja</name>
    <name type="common">Wild soybean</name>
    <dbReference type="NCBI Taxonomy" id="3848"/>
    <lineage>
        <taxon>Eukaryota</taxon>
        <taxon>Viridiplantae</taxon>
        <taxon>Streptophyta</taxon>
        <taxon>Embryophyta</taxon>
        <taxon>Tracheophyta</taxon>
        <taxon>Spermatophyta</taxon>
        <taxon>Magnoliopsida</taxon>
        <taxon>eudicotyledons</taxon>
        <taxon>Gunneridae</taxon>
        <taxon>Pentapetalae</taxon>
        <taxon>rosids</taxon>
        <taxon>fabids</taxon>
        <taxon>Fabales</taxon>
        <taxon>Fabaceae</taxon>
        <taxon>Papilionoideae</taxon>
        <taxon>50 kb inversion clade</taxon>
        <taxon>NPAAA clade</taxon>
        <taxon>indigoferoid/millettioid clade</taxon>
        <taxon>Phaseoleae</taxon>
        <taxon>Glycine</taxon>
        <taxon>Glycine subgen. Soja</taxon>
    </lineage>
</organism>
<keyword evidence="4 6" id="KW-0964">Secreted</keyword>
<comment type="subcellular location">
    <subcellularLocation>
        <location evidence="1 6">Secreted</location>
    </subcellularLocation>
</comment>
<dbReference type="EMBL" id="QZWG01000008">
    <property type="protein sequence ID" value="RZC00333.1"/>
    <property type="molecule type" value="Genomic_DNA"/>
</dbReference>
<dbReference type="Pfam" id="PF05938">
    <property type="entry name" value="Self-incomp_S1"/>
    <property type="match status" value="1"/>
</dbReference>
<evidence type="ECO:0000256" key="1">
    <source>
        <dbReference type="ARBA" id="ARBA00004613"/>
    </source>
</evidence>
<evidence type="ECO:0000256" key="2">
    <source>
        <dbReference type="ARBA" id="ARBA00005581"/>
    </source>
</evidence>
<dbReference type="EMBL" id="KN667262">
    <property type="protein sequence ID" value="KHN07176.1"/>
    <property type="molecule type" value="Genomic_DNA"/>
</dbReference>
<comment type="similarity">
    <text evidence="2 6">Belongs to the plant self-incompatibility (S1) protein family.</text>
</comment>